<dbReference type="InterPro" id="IPR053851">
    <property type="entry name" value="DUF6929"/>
</dbReference>
<protein>
    <submittedName>
        <fullName evidence="1">DUF6929 family protein</fullName>
    </submittedName>
</protein>
<proteinExistence type="predicted"/>
<dbReference type="EMBL" id="JBHULU010000015">
    <property type="protein sequence ID" value="MFD2514667.1"/>
    <property type="molecule type" value="Genomic_DNA"/>
</dbReference>
<dbReference type="Proteomes" id="UP001597544">
    <property type="component" value="Unassembled WGS sequence"/>
</dbReference>
<name>A0ABW5INW3_9BACT</name>
<dbReference type="RefSeq" id="WP_377507743.1">
    <property type="nucleotide sequence ID" value="NZ_JBHULU010000015.1"/>
</dbReference>
<accession>A0ABW5INW3</accession>
<keyword evidence="2" id="KW-1185">Reference proteome</keyword>
<organism evidence="1 2">
    <name type="scientific">Pontibacter locisalis</name>
    <dbReference type="NCBI Taxonomy" id="1719035"/>
    <lineage>
        <taxon>Bacteria</taxon>
        <taxon>Pseudomonadati</taxon>
        <taxon>Bacteroidota</taxon>
        <taxon>Cytophagia</taxon>
        <taxon>Cytophagales</taxon>
        <taxon>Hymenobacteraceae</taxon>
        <taxon>Pontibacter</taxon>
    </lineage>
</organism>
<sequence>MNLNASIQQRVFYEDLPSASGLELIDGRFFIVGDDSPYLYELDEQFQIVQKHPLFDTSDFNNGRIPKALKPDLESIAHLTYGRDDMLLLLGSGASEARNKGYLVNLSEKNKVQEIDFSRFYVFLKRILKIETEGLLNIEGLAMDDNYTYLLQRPLATGINVIFRFDTGEFKDFILRQGDIPAAAVYHFKLAGIGEREAGFSGAYVLGNKLFLTASVEDTSNAIDDGEVLGSFLGVVDLRALAYATDPANPLAVPSVQLKNDDGSVYKGKAESLVIKEVTPDSKYKAIVVSDDDQGHSELLTVELNVEE</sequence>
<evidence type="ECO:0000313" key="1">
    <source>
        <dbReference type="EMBL" id="MFD2514667.1"/>
    </source>
</evidence>
<comment type="caution">
    <text evidence="1">The sequence shown here is derived from an EMBL/GenBank/DDBJ whole genome shotgun (WGS) entry which is preliminary data.</text>
</comment>
<gene>
    <name evidence="1" type="ORF">ACFSRY_12395</name>
</gene>
<reference evidence="2" key="1">
    <citation type="journal article" date="2019" name="Int. J. Syst. Evol. Microbiol.">
        <title>The Global Catalogue of Microorganisms (GCM) 10K type strain sequencing project: providing services to taxonomists for standard genome sequencing and annotation.</title>
        <authorList>
            <consortium name="The Broad Institute Genomics Platform"/>
            <consortium name="The Broad Institute Genome Sequencing Center for Infectious Disease"/>
            <person name="Wu L."/>
            <person name="Ma J."/>
        </authorList>
    </citation>
    <scope>NUCLEOTIDE SEQUENCE [LARGE SCALE GENOMIC DNA]</scope>
    <source>
        <strain evidence="2">KCTC 42498</strain>
    </source>
</reference>
<dbReference type="Pfam" id="PF22000">
    <property type="entry name" value="DUF6929"/>
    <property type="match status" value="1"/>
</dbReference>
<evidence type="ECO:0000313" key="2">
    <source>
        <dbReference type="Proteomes" id="UP001597544"/>
    </source>
</evidence>